<reference evidence="1 2" key="1">
    <citation type="submission" date="2016-10" db="EMBL/GenBank/DDBJ databases">
        <authorList>
            <person name="de Groot N.N."/>
        </authorList>
    </citation>
    <scope>NUCLEOTIDE SEQUENCE [LARGE SCALE GENOMIC DNA]</scope>
    <source>
        <strain evidence="1 2">DSM 28129</strain>
    </source>
</reference>
<keyword evidence="2" id="KW-1185">Reference proteome</keyword>
<sequence length="180" mass="20452">MQCFQFIRKTVKSMSDKAIYNKGAVIDPTGIYRYSLWRIWDVKLPVILFIMINPSTADTHEDDPTIRRCVGFAKKWGYGALEVRNLFAYRATDPRELKFCSDPVGPENNRHILESAEVAHKIVVAWGTKGSYKGRDREVIDLIAKYKPVSLDITAGGHPKHPLYIASNQQPLAYPREAIS</sequence>
<gene>
    <name evidence="1" type="ORF">SAMN04488542_10211</name>
</gene>
<protein>
    <recommendedName>
        <fullName evidence="3">DUF1643 domain-containing protein</fullName>
    </recommendedName>
</protein>
<dbReference type="Proteomes" id="UP000198972">
    <property type="component" value="Unassembled WGS sequence"/>
</dbReference>
<evidence type="ECO:0000313" key="1">
    <source>
        <dbReference type="EMBL" id="SDE75809.1"/>
    </source>
</evidence>
<evidence type="ECO:0008006" key="3">
    <source>
        <dbReference type="Google" id="ProtNLM"/>
    </source>
</evidence>
<proteinExistence type="predicted"/>
<organism evidence="1 2">
    <name type="scientific">Fontibacillus panacisegetis</name>
    <dbReference type="NCBI Taxonomy" id="670482"/>
    <lineage>
        <taxon>Bacteria</taxon>
        <taxon>Bacillati</taxon>
        <taxon>Bacillota</taxon>
        <taxon>Bacilli</taxon>
        <taxon>Bacillales</taxon>
        <taxon>Paenibacillaceae</taxon>
        <taxon>Fontibacillus</taxon>
    </lineage>
</organism>
<name>A0A1G7FIU2_9BACL</name>
<dbReference type="InterPro" id="IPR012441">
    <property type="entry name" value="DUF1643"/>
</dbReference>
<evidence type="ECO:0000313" key="2">
    <source>
        <dbReference type="Proteomes" id="UP000198972"/>
    </source>
</evidence>
<dbReference type="EMBL" id="FNBG01000002">
    <property type="protein sequence ID" value="SDE75809.1"/>
    <property type="molecule type" value="Genomic_DNA"/>
</dbReference>
<accession>A0A1G7FIU2</accession>
<dbReference type="STRING" id="670482.SAMN04488542_10211"/>
<dbReference type="AlphaFoldDB" id="A0A1G7FIU2"/>
<dbReference type="Pfam" id="PF07799">
    <property type="entry name" value="DUF1643"/>
    <property type="match status" value="1"/>
</dbReference>